<dbReference type="PANTHER" id="PTHR42919">
    <property type="entry name" value="N-ALPHA-ACETYLTRANSFERASE"/>
    <property type="match status" value="1"/>
</dbReference>
<sequence length="141" mass="15486">MHYAPLTPEQLATIHAEAFEAPWDAAAFAQLLDSTGVSLLGDERSFILTRTIADEAEILTIAVRPSNRRQGLARHLVEQAVVATRVLGAERMFLEVAENNLAAIGLYAACGFEQVGLRKNYYTRADGSSEHARVMVLNFLL</sequence>
<proteinExistence type="predicted"/>
<dbReference type="InterPro" id="IPR051556">
    <property type="entry name" value="N-term/lysine_N-AcTrnsfr"/>
</dbReference>
<feature type="domain" description="N-acetyltransferase" evidence="3">
    <location>
        <begin position="1"/>
        <end position="140"/>
    </location>
</feature>
<dbReference type="RefSeq" id="WP_167175694.1">
    <property type="nucleotide sequence ID" value="NZ_BAAAEJ010000003.1"/>
</dbReference>
<keyword evidence="5" id="KW-1185">Reference proteome</keyword>
<dbReference type="SUPFAM" id="SSF55729">
    <property type="entry name" value="Acyl-CoA N-acyltransferases (Nat)"/>
    <property type="match status" value="1"/>
</dbReference>
<evidence type="ECO:0000256" key="2">
    <source>
        <dbReference type="ARBA" id="ARBA00023315"/>
    </source>
</evidence>
<dbReference type="Pfam" id="PF00583">
    <property type="entry name" value="Acetyltransf_1"/>
    <property type="match status" value="1"/>
</dbReference>
<dbReference type="Gene3D" id="3.40.630.30">
    <property type="match status" value="1"/>
</dbReference>
<gene>
    <name evidence="4" type="ORF">GCM10009093_04960</name>
</gene>
<dbReference type="CDD" id="cd04301">
    <property type="entry name" value="NAT_SF"/>
    <property type="match status" value="1"/>
</dbReference>
<keyword evidence="1" id="KW-0808">Transferase</keyword>
<evidence type="ECO:0000256" key="1">
    <source>
        <dbReference type="ARBA" id="ARBA00022679"/>
    </source>
</evidence>
<dbReference type="Proteomes" id="UP001500791">
    <property type="component" value="Unassembled WGS sequence"/>
</dbReference>
<dbReference type="PANTHER" id="PTHR42919:SF8">
    <property type="entry name" value="N-ALPHA-ACETYLTRANSFERASE 50"/>
    <property type="match status" value="1"/>
</dbReference>
<evidence type="ECO:0000313" key="4">
    <source>
        <dbReference type="EMBL" id="GAA0380980.1"/>
    </source>
</evidence>
<dbReference type="InterPro" id="IPR016181">
    <property type="entry name" value="Acyl_CoA_acyltransferase"/>
</dbReference>
<keyword evidence="2" id="KW-0012">Acyltransferase</keyword>
<dbReference type="PROSITE" id="PS51186">
    <property type="entry name" value="GNAT"/>
    <property type="match status" value="1"/>
</dbReference>
<name>A0ABN0Y2U2_9CAUL</name>
<reference evidence="4 5" key="1">
    <citation type="journal article" date="2019" name="Int. J. Syst. Evol. Microbiol.">
        <title>The Global Catalogue of Microorganisms (GCM) 10K type strain sequencing project: providing services to taxonomists for standard genome sequencing and annotation.</title>
        <authorList>
            <consortium name="The Broad Institute Genomics Platform"/>
            <consortium name="The Broad Institute Genome Sequencing Center for Infectious Disease"/>
            <person name="Wu L."/>
            <person name="Ma J."/>
        </authorList>
    </citation>
    <scope>NUCLEOTIDE SEQUENCE [LARGE SCALE GENOMIC DNA]</scope>
    <source>
        <strain evidence="4 5">JCM 13476</strain>
    </source>
</reference>
<dbReference type="InterPro" id="IPR000182">
    <property type="entry name" value="GNAT_dom"/>
</dbReference>
<dbReference type="EMBL" id="BAAAEJ010000003">
    <property type="protein sequence ID" value="GAA0380980.1"/>
    <property type="molecule type" value="Genomic_DNA"/>
</dbReference>
<protein>
    <submittedName>
        <fullName evidence="4">GNAT family N-acetyltransferase</fullName>
    </submittedName>
</protein>
<evidence type="ECO:0000259" key="3">
    <source>
        <dbReference type="PROSITE" id="PS51186"/>
    </source>
</evidence>
<accession>A0ABN0Y2U2</accession>
<organism evidence="4 5">
    <name type="scientific">Brevundimonas terrae</name>
    <dbReference type="NCBI Taxonomy" id="363631"/>
    <lineage>
        <taxon>Bacteria</taxon>
        <taxon>Pseudomonadati</taxon>
        <taxon>Pseudomonadota</taxon>
        <taxon>Alphaproteobacteria</taxon>
        <taxon>Caulobacterales</taxon>
        <taxon>Caulobacteraceae</taxon>
        <taxon>Brevundimonas</taxon>
    </lineage>
</organism>
<comment type="caution">
    <text evidence="4">The sequence shown here is derived from an EMBL/GenBank/DDBJ whole genome shotgun (WGS) entry which is preliminary data.</text>
</comment>
<evidence type="ECO:0000313" key="5">
    <source>
        <dbReference type="Proteomes" id="UP001500791"/>
    </source>
</evidence>